<dbReference type="AlphaFoldDB" id="A0A7J8B8J5"/>
<organism evidence="2 3">
    <name type="scientific">Molossus molossus</name>
    <name type="common">Pallas' mastiff bat</name>
    <name type="synonym">Vespertilio molossus</name>
    <dbReference type="NCBI Taxonomy" id="27622"/>
    <lineage>
        <taxon>Eukaryota</taxon>
        <taxon>Metazoa</taxon>
        <taxon>Chordata</taxon>
        <taxon>Craniata</taxon>
        <taxon>Vertebrata</taxon>
        <taxon>Euteleostomi</taxon>
        <taxon>Mammalia</taxon>
        <taxon>Eutheria</taxon>
        <taxon>Laurasiatheria</taxon>
        <taxon>Chiroptera</taxon>
        <taxon>Yangochiroptera</taxon>
        <taxon>Molossidae</taxon>
        <taxon>Molossus</taxon>
    </lineage>
</organism>
<evidence type="ECO:0000313" key="3">
    <source>
        <dbReference type="Proteomes" id="UP000550707"/>
    </source>
</evidence>
<dbReference type="InParanoid" id="A0A7J8B8J5"/>
<dbReference type="GO" id="GO:0006355">
    <property type="term" value="P:regulation of DNA-templated transcription"/>
    <property type="evidence" value="ECO:0007669"/>
    <property type="project" value="InterPro"/>
</dbReference>
<reference evidence="2 3" key="1">
    <citation type="journal article" date="2020" name="Nature">
        <title>Six reference-quality genomes reveal evolution of bat adaptations.</title>
        <authorList>
            <person name="Jebb D."/>
            <person name="Huang Z."/>
            <person name="Pippel M."/>
            <person name="Hughes G.M."/>
            <person name="Lavrichenko K."/>
            <person name="Devanna P."/>
            <person name="Winkler S."/>
            <person name="Jermiin L.S."/>
            <person name="Skirmuntt E.C."/>
            <person name="Katzourakis A."/>
            <person name="Burkitt-Gray L."/>
            <person name="Ray D.A."/>
            <person name="Sullivan K.A.M."/>
            <person name="Roscito J.G."/>
            <person name="Kirilenko B.M."/>
            <person name="Davalos L.M."/>
            <person name="Corthals A.P."/>
            <person name="Power M.L."/>
            <person name="Jones G."/>
            <person name="Ransome R.D."/>
            <person name="Dechmann D.K.N."/>
            <person name="Locatelli A.G."/>
            <person name="Puechmaille S.J."/>
            <person name="Fedrigo O."/>
            <person name="Jarvis E.D."/>
            <person name="Hiller M."/>
            <person name="Vernes S.C."/>
            <person name="Myers E.W."/>
            <person name="Teeling E.C."/>
        </authorList>
    </citation>
    <scope>NUCLEOTIDE SEQUENCE [LARGE SCALE GENOMIC DNA]</scope>
    <source>
        <strain evidence="2">MMolMol1</strain>
        <tissue evidence="2">Muscle</tissue>
    </source>
</reference>
<feature type="domain" description="KRAB" evidence="1">
    <location>
        <begin position="1"/>
        <end position="43"/>
    </location>
</feature>
<accession>A0A7J8B8J5</accession>
<protein>
    <recommendedName>
        <fullName evidence="1">KRAB domain-containing protein</fullName>
    </recommendedName>
</protein>
<comment type="caution">
    <text evidence="2">The sequence shown here is derived from an EMBL/GenBank/DDBJ whole genome shotgun (WGS) entry which is preliminary data.</text>
</comment>
<dbReference type="InterPro" id="IPR001909">
    <property type="entry name" value="KRAB"/>
</dbReference>
<name>A0A7J8B8J5_MOLMO</name>
<dbReference type="PROSITE" id="PS50805">
    <property type="entry name" value="KRAB"/>
    <property type="match status" value="1"/>
</dbReference>
<dbReference type="Proteomes" id="UP000550707">
    <property type="component" value="Unassembled WGS sequence"/>
</dbReference>
<evidence type="ECO:0000259" key="1">
    <source>
        <dbReference type="PROSITE" id="PS50805"/>
    </source>
</evidence>
<keyword evidence="3" id="KW-1185">Reference proteome</keyword>
<dbReference type="EMBL" id="JACASF010000039">
    <property type="protein sequence ID" value="KAF6394786.1"/>
    <property type="molecule type" value="Genomic_DNA"/>
</dbReference>
<proteinExistence type="predicted"/>
<gene>
    <name evidence="2" type="ORF">HJG59_010492</name>
</gene>
<sequence length="142" mass="16346">MLENYFNLLSVGCQVPPPEVVYNLEQGGKQCVLDGETSNQSCLDRDVGFKTVQQGMSEKVSIKFERIDLFTRDDPYFILELWRDNDQTGGREENQDQRVSHIAFINKETLADEKDCEHKDIVNPNFIPSRKRPCNYNSLGKV</sequence>
<evidence type="ECO:0000313" key="2">
    <source>
        <dbReference type="EMBL" id="KAF6394786.1"/>
    </source>
</evidence>